<dbReference type="EMBL" id="JAHRIO010040861">
    <property type="protein sequence ID" value="MEQ2171680.1"/>
    <property type="molecule type" value="Genomic_DNA"/>
</dbReference>
<evidence type="ECO:0000313" key="2">
    <source>
        <dbReference type="Proteomes" id="UP001476798"/>
    </source>
</evidence>
<accession>A0ABV0NJV4</accession>
<keyword evidence="2" id="KW-1185">Reference proteome</keyword>
<proteinExistence type="predicted"/>
<evidence type="ECO:0000313" key="1">
    <source>
        <dbReference type="EMBL" id="MEQ2171680.1"/>
    </source>
</evidence>
<protein>
    <submittedName>
        <fullName evidence="1">Uncharacterized protein</fullName>
    </submittedName>
</protein>
<comment type="caution">
    <text evidence="1">The sequence shown here is derived from an EMBL/GenBank/DDBJ whole genome shotgun (WGS) entry which is preliminary data.</text>
</comment>
<feature type="non-terminal residue" evidence="1">
    <location>
        <position position="1"/>
    </location>
</feature>
<organism evidence="1 2">
    <name type="scientific">Goodea atripinnis</name>
    <dbReference type="NCBI Taxonomy" id="208336"/>
    <lineage>
        <taxon>Eukaryota</taxon>
        <taxon>Metazoa</taxon>
        <taxon>Chordata</taxon>
        <taxon>Craniata</taxon>
        <taxon>Vertebrata</taxon>
        <taxon>Euteleostomi</taxon>
        <taxon>Actinopterygii</taxon>
        <taxon>Neopterygii</taxon>
        <taxon>Teleostei</taxon>
        <taxon>Neoteleostei</taxon>
        <taxon>Acanthomorphata</taxon>
        <taxon>Ovalentaria</taxon>
        <taxon>Atherinomorphae</taxon>
        <taxon>Cyprinodontiformes</taxon>
        <taxon>Goodeidae</taxon>
        <taxon>Goodea</taxon>
    </lineage>
</organism>
<gene>
    <name evidence="1" type="ORF">GOODEAATRI_013245</name>
</gene>
<sequence>SCGFELNVNTASCPQWSKELSVLTAGQIRRAKPSAGKDRHKARLLSPCPGIVTHTRLYTPAPLLIHLLLRGHRSGPVKISRGRGCSFSFPAEAIQSHVTPHWLPNTKSASISMSGEAVKVSL</sequence>
<name>A0ABV0NJV4_9TELE</name>
<dbReference type="Proteomes" id="UP001476798">
    <property type="component" value="Unassembled WGS sequence"/>
</dbReference>
<reference evidence="1 2" key="1">
    <citation type="submission" date="2021-06" db="EMBL/GenBank/DDBJ databases">
        <authorList>
            <person name="Palmer J.M."/>
        </authorList>
    </citation>
    <scope>NUCLEOTIDE SEQUENCE [LARGE SCALE GENOMIC DNA]</scope>
    <source>
        <strain evidence="1 2">GA_2019</strain>
        <tissue evidence="1">Muscle</tissue>
    </source>
</reference>